<proteinExistence type="predicted"/>
<name>D8QV76_SELML</name>
<protein>
    <submittedName>
        <fullName evidence="2">Uncharacterized protein</fullName>
    </submittedName>
</protein>
<dbReference type="HOGENOM" id="CLU_1878989_0_0_1"/>
<dbReference type="InParanoid" id="D8QV76"/>
<evidence type="ECO:0000313" key="3">
    <source>
        <dbReference type="Proteomes" id="UP000001514"/>
    </source>
</evidence>
<evidence type="ECO:0000256" key="1">
    <source>
        <dbReference type="SAM" id="MobiDB-lite"/>
    </source>
</evidence>
<dbReference type="Proteomes" id="UP000001514">
    <property type="component" value="Unassembled WGS sequence"/>
</dbReference>
<evidence type="ECO:0000313" key="2">
    <source>
        <dbReference type="EMBL" id="EFJ36415.1"/>
    </source>
</evidence>
<dbReference type="Gramene" id="EFJ36415">
    <property type="protein sequence ID" value="EFJ36415"/>
    <property type="gene ID" value="SELMODRAFT_404401"/>
</dbReference>
<reference evidence="2 3" key="1">
    <citation type="journal article" date="2011" name="Science">
        <title>The Selaginella genome identifies genetic changes associated with the evolution of vascular plants.</title>
        <authorList>
            <person name="Banks J.A."/>
            <person name="Nishiyama T."/>
            <person name="Hasebe M."/>
            <person name="Bowman J.L."/>
            <person name="Gribskov M."/>
            <person name="dePamphilis C."/>
            <person name="Albert V.A."/>
            <person name="Aono N."/>
            <person name="Aoyama T."/>
            <person name="Ambrose B.A."/>
            <person name="Ashton N.W."/>
            <person name="Axtell M.J."/>
            <person name="Barker E."/>
            <person name="Barker M.S."/>
            <person name="Bennetzen J.L."/>
            <person name="Bonawitz N.D."/>
            <person name="Chapple C."/>
            <person name="Cheng C."/>
            <person name="Correa L.G."/>
            <person name="Dacre M."/>
            <person name="DeBarry J."/>
            <person name="Dreyer I."/>
            <person name="Elias M."/>
            <person name="Engstrom E.M."/>
            <person name="Estelle M."/>
            <person name="Feng L."/>
            <person name="Finet C."/>
            <person name="Floyd S.K."/>
            <person name="Frommer W.B."/>
            <person name="Fujita T."/>
            <person name="Gramzow L."/>
            <person name="Gutensohn M."/>
            <person name="Harholt J."/>
            <person name="Hattori M."/>
            <person name="Heyl A."/>
            <person name="Hirai T."/>
            <person name="Hiwatashi Y."/>
            <person name="Ishikawa M."/>
            <person name="Iwata M."/>
            <person name="Karol K.G."/>
            <person name="Koehler B."/>
            <person name="Kolukisaoglu U."/>
            <person name="Kubo M."/>
            <person name="Kurata T."/>
            <person name="Lalonde S."/>
            <person name="Li K."/>
            <person name="Li Y."/>
            <person name="Litt A."/>
            <person name="Lyons E."/>
            <person name="Manning G."/>
            <person name="Maruyama T."/>
            <person name="Michael T.P."/>
            <person name="Mikami K."/>
            <person name="Miyazaki S."/>
            <person name="Morinaga S."/>
            <person name="Murata T."/>
            <person name="Mueller-Roeber B."/>
            <person name="Nelson D.R."/>
            <person name="Obara M."/>
            <person name="Oguri Y."/>
            <person name="Olmstead R.G."/>
            <person name="Onodera N."/>
            <person name="Petersen B.L."/>
            <person name="Pils B."/>
            <person name="Prigge M."/>
            <person name="Rensing S.A."/>
            <person name="Riano-Pachon D.M."/>
            <person name="Roberts A.W."/>
            <person name="Sato Y."/>
            <person name="Scheller H.V."/>
            <person name="Schulz B."/>
            <person name="Schulz C."/>
            <person name="Shakirov E.V."/>
            <person name="Shibagaki N."/>
            <person name="Shinohara N."/>
            <person name="Shippen D.E."/>
            <person name="Soerensen I."/>
            <person name="Sotooka R."/>
            <person name="Sugimoto N."/>
            <person name="Sugita M."/>
            <person name="Sumikawa N."/>
            <person name="Tanurdzic M."/>
            <person name="Theissen G."/>
            <person name="Ulvskov P."/>
            <person name="Wakazuki S."/>
            <person name="Weng J.K."/>
            <person name="Willats W.W."/>
            <person name="Wipf D."/>
            <person name="Wolf P.G."/>
            <person name="Yang L."/>
            <person name="Zimmer A.D."/>
            <person name="Zhu Q."/>
            <person name="Mitros T."/>
            <person name="Hellsten U."/>
            <person name="Loque D."/>
            <person name="Otillar R."/>
            <person name="Salamov A."/>
            <person name="Schmutz J."/>
            <person name="Shapiro H."/>
            <person name="Lindquist E."/>
            <person name="Lucas S."/>
            <person name="Rokhsar D."/>
            <person name="Grigoriev I.V."/>
        </authorList>
    </citation>
    <scope>NUCLEOTIDE SEQUENCE [LARGE SCALE GENOMIC DNA]</scope>
</reference>
<feature type="region of interest" description="Disordered" evidence="1">
    <location>
        <begin position="70"/>
        <end position="92"/>
    </location>
</feature>
<organism evidence="3">
    <name type="scientific">Selaginella moellendorffii</name>
    <name type="common">Spikemoss</name>
    <dbReference type="NCBI Taxonomy" id="88036"/>
    <lineage>
        <taxon>Eukaryota</taxon>
        <taxon>Viridiplantae</taxon>
        <taxon>Streptophyta</taxon>
        <taxon>Embryophyta</taxon>
        <taxon>Tracheophyta</taxon>
        <taxon>Lycopodiopsida</taxon>
        <taxon>Selaginellales</taxon>
        <taxon>Selaginellaceae</taxon>
        <taxon>Selaginella</taxon>
    </lineage>
</organism>
<accession>D8QV76</accession>
<keyword evidence="3" id="KW-1185">Reference proteome</keyword>
<dbReference type="EMBL" id="GL377567">
    <property type="protein sequence ID" value="EFJ36415.1"/>
    <property type="molecule type" value="Genomic_DNA"/>
</dbReference>
<dbReference type="AlphaFoldDB" id="D8QV76"/>
<dbReference type="KEGG" id="smo:SELMODRAFT_404401"/>
<sequence>MWCSRSLARGGWSARTNYGSKHSYGYAMENDGCQALHDELEERGRIAMFEKYKSCEIAYNKDKERHLGNKEFLGDNDSEVEDRSLPPHKKYSQPSIGAVVARHSAETRTHWLSHICSRPSPSSFVVIVDELLRIES</sequence>
<gene>
    <name evidence="2" type="ORF">SELMODRAFT_404401</name>
</gene>